<name>A0A8D6ZNA5_MUSAM</name>
<sequence>MGDEGEAEEFGGGLGHDGGELFEADDTVAVGIGLLHHVGQLDEGQRLAHARHGPRQLRRRYEPVAVPVEAAEDLQELLLVDHGLLGHDGRERRRELVELHGAVAVGVHACEHRVDLVAVGLEAEGAEEGSELQLGQAAVPVHVEAIEYVAQLLQLLALQPAATHRSRSPPTTSMPMVDVVLLMVARGGEERRGAVAVRLSGCERFEVVGGGRCARRFSSFPKDGQRDRVVSERGGLT</sequence>
<proteinExistence type="predicted"/>
<dbReference type="EMBL" id="HG996472">
    <property type="protein sequence ID" value="CAG1833178.1"/>
    <property type="molecule type" value="Genomic_DNA"/>
</dbReference>
<evidence type="ECO:0000313" key="1">
    <source>
        <dbReference type="EMBL" id="CAG1833178.1"/>
    </source>
</evidence>
<organism evidence="1">
    <name type="scientific">Musa acuminata subsp. malaccensis</name>
    <name type="common">Wild banana</name>
    <name type="synonym">Musa malaccensis</name>
    <dbReference type="NCBI Taxonomy" id="214687"/>
    <lineage>
        <taxon>Eukaryota</taxon>
        <taxon>Viridiplantae</taxon>
        <taxon>Streptophyta</taxon>
        <taxon>Embryophyta</taxon>
        <taxon>Tracheophyta</taxon>
        <taxon>Spermatophyta</taxon>
        <taxon>Magnoliopsida</taxon>
        <taxon>Liliopsida</taxon>
        <taxon>Zingiberales</taxon>
        <taxon>Musaceae</taxon>
        <taxon>Musa</taxon>
    </lineage>
</organism>
<accession>A0A8D6ZNA5</accession>
<dbReference type="AlphaFoldDB" id="A0A8D6ZNA5"/>
<protein>
    <submittedName>
        <fullName evidence="1">(wild Malaysian banana) hypothetical protein</fullName>
    </submittedName>
</protein>
<reference evidence="1" key="1">
    <citation type="submission" date="2021-03" db="EMBL/GenBank/DDBJ databases">
        <authorList>
            <consortium name="Genoscope - CEA"/>
            <person name="William W."/>
        </authorList>
    </citation>
    <scope>NUCLEOTIDE SEQUENCE</scope>
    <source>
        <strain evidence="1">Doubled-haploid Pahang</strain>
    </source>
</reference>
<gene>
    <name evidence="1" type="ORF">GSMUA_90980.1</name>
</gene>